<dbReference type="AlphaFoldDB" id="A0A5P8VWV7"/>
<name>A0A5P8VWV7_9NOSO</name>
<dbReference type="Proteomes" id="UP000326678">
    <property type="component" value="Chromosome Gxm1"/>
</dbReference>
<evidence type="ECO:0000313" key="1">
    <source>
        <dbReference type="EMBL" id="QFS44626.1"/>
    </source>
</evidence>
<gene>
    <name evidence="1" type="ORF">GXM_02101</name>
</gene>
<keyword evidence="2" id="KW-1185">Reference proteome</keyword>
<dbReference type="KEGG" id="nsh:GXM_02101"/>
<organism evidence="1 2">
    <name type="scientific">Nostoc sphaeroides CCNUC1</name>
    <dbReference type="NCBI Taxonomy" id="2653204"/>
    <lineage>
        <taxon>Bacteria</taxon>
        <taxon>Bacillati</taxon>
        <taxon>Cyanobacteriota</taxon>
        <taxon>Cyanophyceae</taxon>
        <taxon>Nostocales</taxon>
        <taxon>Nostocaceae</taxon>
        <taxon>Nostoc</taxon>
    </lineage>
</organism>
<dbReference type="EMBL" id="CP045226">
    <property type="protein sequence ID" value="QFS44626.1"/>
    <property type="molecule type" value="Genomic_DNA"/>
</dbReference>
<protein>
    <submittedName>
        <fullName evidence="1">PilT protein</fullName>
    </submittedName>
</protein>
<evidence type="ECO:0000313" key="2">
    <source>
        <dbReference type="Proteomes" id="UP000326678"/>
    </source>
</evidence>
<proteinExistence type="predicted"/>
<accession>A0A5P8VWV7</accession>
<reference evidence="1 2" key="1">
    <citation type="submission" date="2019-10" db="EMBL/GenBank/DDBJ databases">
        <title>Genomic and transcriptomic insights into the perfect genentic adaptation of a filamentous nitrogen-fixing cyanobacterium to rice fields.</title>
        <authorList>
            <person name="Chen Z."/>
        </authorList>
    </citation>
    <scope>NUCLEOTIDE SEQUENCE [LARGE SCALE GENOMIC DNA]</scope>
    <source>
        <strain evidence="1">CCNUC1</strain>
    </source>
</reference>
<sequence length="85" mass="9633">MCIVEVRSSRNSVTNADIVSQCNGIVSQNNRIIQSAQFAIRFFAHSQLKPQDLSWGLNPALFKIYLSINKFRGLYHQGIIGQCNY</sequence>